<reference evidence="2" key="1">
    <citation type="journal article" date="2023" name="Front. Plant Sci.">
        <title>Chromosomal-level genome assembly of Melastoma candidum provides insights into trichome evolution.</title>
        <authorList>
            <person name="Zhong Y."/>
            <person name="Wu W."/>
            <person name="Sun C."/>
            <person name="Zou P."/>
            <person name="Liu Y."/>
            <person name="Dai S."/>
            <person name="Zhou R."/>
        </authorList>
    </citation>
    <scope>NUCLEOTIDE SEQUENCE [LARGE SCALE GENOMIC DNA]</scope>
</reference>
<keyword evidence="2" id="KW-1185">Reference proteome</keyword>
<gene>
    <name evidence="1" type="ORF">MLD38_009831</name>
</gene>
<comment type="caution">
    <text evidence="1">The sequence shown here is derived from an EMBL/GenBank/DDBJ whole genome shotgun (WGS) entry which is preliminary data.</text>
</comment>
<dbReference type="EMBL" id="CM042882">
    <property type="protein sequence ID" value="KAI4384062.1"/>
    <property type="molecule type" value="Genomic_DNA"/>
</dbReference>
<evidence type="ECO:0000313" key="2">
    <source>
        <dbReference type="Proteomes" id="UP001057402"/>
    </source>
</evidence>
<protein>
    <submittedName>
        <fullName evidence="1">Uncharacterized protein</fullName>
    </submittedName>
</protein>
<accession>A0ACB9S034</accession>
<name>A0ACB9S034_9MYRT</name>
<organism evidence="1 2">
    <name type="scientific">Melastoma candidum</name>
    <dbReference type="NCBI Taxonomy" id="119954"/>
    <lineage>
        <taxon>Eukaryota</taxon>
        <taxon>Viridiplantae</taxon>
        <taxon>Streptophyta</taxon>
        <taxon>Embryophyta</taxon>
        <taxon>Tracheophyta</taxon>
        <taxon>Spermatophyta</taxon>
        <taxon>Magnoliopsida</taxon>
        <taxon>eudicotyledons</taxon>
        <taxon>Gunneridae</taxon>
        <taxon>Pentapetalae</taxon>
        <taxon>rosids</taxon>
        <taxon>malvids</taxon>
        <taxon>Myrtales</taxon>
        <taxon>Melastomataceae</taxon>
        <taxon>Melastomatoideae</taxon>
        <taxon>Melastomateae</taxon>
        <taxon>Melastoma</taxon>
    </lineage>
</organism>
<dbReference type="Proteomes" id="UP001057402">
    <property type="component" value="Chromosome 3"/>
</dbReference>
<proteinExistence type="predicted"/>
<evidence type="ECO:0000313" key="1">
    <source>
        <dbReference type="EMBL" id="KAI4384062.1"/>
    </source>
</evidence>
<sequence>MQGNLFNGSIPSLSGLRGLQFLDLSSNNLSGAIPQYITTFDGMQFLNLSFNHLNGEVPSGGIFRNSSAIDIRRNGKLCTLCCLGILLWLRKSNKEKRSVVGASFSHFLLKVSYNDLLDATNGFSSQNLLGSGAFGRVYRAILDTDEKPVAVKVLNLQQKGALKSFIAECEALQNIRHRNLVKVLTACSSIDPQGNEFKALVYAFMENGSLDSWLHRQIDDVRPRRHLGFLQRLNIAINVASALEYLHHMCPTSLVHCDLKPSNVLLDNEMTAHLSDFGLARLLYQSGEDVISTMSSSSTIRGTNGYMAPEYGMGYHPSTAGDVYSFGVLLLEIFTGKRPTDDMFYGKLDLRSYVKQAWPEKVTKISDPSMFLGNEGGMTQQLDGLLVKVFHIGIVCTAELPRDRKNMLEVTAELNKMQAQIPCGKDSEKISWVADESC</sequence>